<dbReference type="OrthoDB" id="1577640at2759"/>
<organism evidence="4 5">
    <name type="scientific">Capsicum baccatum</name>
    <name type="common">Peruvian pepper</name>
    <dbReference type="NCBI Taxonomy" id="33114"/>
    <lineage>
        <taxon>Eukaryota</taxon>
        <taxon>Viridiplantae</taxon>
        <taxon>Streptophyta</taxon>
        <taxon>Embryophyta</taxon>
        <taxon>Tracheophyta</taxon>
        <taxon>Spermatophyta</taxon>
        <taxon>Magnoliopsida</taxon>
        <taxon>eudicotyledons</taxon>
        <taxon>Gunneridae</taxon>
        <taxon>Pentapetalae</taxon>
        <taxon>asterids</taxon>
        <taxon>lamiids</taxon>
        <taxon>Solanales</taxon>
        <taxon>Solanaceae</taxon>
        <taxon>Solanoideae</taxon>
        <taxon>Capsiceae</taxon>
        <taxon>Capsicum</taxon>
    </lineage>
</organism>
<dbReference type="CDD" id="cd00303">
    <property type="entry name" value="retropepsin_like"/>
    <property type="match status" value="1"/>
</dbReference>
<evidence type="ECO:0000256" key="1">
    <source>
        <dbReference type="ARBA" id="ARBA00022737"/>
    </source>
</evidence>
<dbReference type="Proteomes" id="UP000224567">
    <property type="component" value="Unassembled WGS sequence"/>
</dbReference>
<dbReference type="PANTHER" id="PTHR24203:SF86">
    <property type="entry name" value="PROTEASOME 26S SUBUNIT, NON-ATPASE 10"/>
    <property type="match status" value="1"/>
</dbReference>
<keyword evidence="1" id="KW-0677">Repeat</keyword>
<keyword evidence="2 3" id="KW-0040">ANK repeat</keyword>
<dbReference type="PROSITE" id="PS50297">
    <property type="entry name" value="ANK_REP_REGION"/>
    <property type="match status" value="2"/>
</dbReference>
<dbReference type="Pfam" id="PF12796">
    <property type="entry name" value="Ank_2"/>
    <property type="match status" value="1"/>
</dbReference>
<dbReference type="Gene3D" id="1.25.40.20">
    <property type="entry name" value="Ankyrin repeat-containing domain"/>
    <property type="match status" value="2"/>
</dbReference>
<name>A0A2G2XB05_CAPBA</name>
<dbReference type="InterPro" id="IPR036770">
    <property type="entry name" value="Ankyrin_rpt-contain_sf"/>
</dbReference>
<evidence type="ECO:0000256" key="2">
    <source>
        <dbReference type="ARBA" id="ARBA00023043"/>
    </source>
</evidence>
<dbReference type="SMART" id="SM00248">
    <property type="entry name" value="ANK"/>
    <property type="match status" value="5"/>
</dbReference>
<protein>
    <submittedName>
        <fullName evidence="4">Ankyrin repeat domain-containing protein, chloroplastic</fullName>
    </submittedName>
</protein>
<sequence length="842" mass="95459">MNDSAEICVDLDAHPPSSSGGRTDTFVSLIRSDVSKLNTFKTLENEECRVLSTKLKPHYMLIQLMSCGSISVKDQRLGLLHTYKSRLSFGKLDCLRRNNRLMGLSFEDGEYFYTSWTESTITKEKQQSSFFTTERSHCMPPFLSSLASGHSRLRSNLYIYALQSLVSEKYLKRREGYTLMQPLEEEEHVVGDCIVFEQGIFDDPFVQNNKQQNNNNKSTEIRAENLIPEEWVQVQREINITKKERRKLSQQLEFGQRAERRRLDLMPIGNNNTSNGRRGSNIEEYLKAREEKLKQLKPLVLENPDFEKCKRGKTDAKLSESVEDRSDLRVSSERVLPKDPRRAVYGGGLEDIKEFFSSGLYEASAGKSSQGARKLFTKEEKVLLNKRIPDLLPATSAKWQPLHTLAASGEFYLLISLLTHIVNINVPDKDGLTAIHKAILGKKQAIFNFLLRESANPHIRDKDGATLMHYAVRTASTHMIKILLLYNVDINLQDHDGWTPLHLAVQSRRTDTVRLLLIKGADKTLKNRDGLTPLDICLHTGRDIRTYELIKLLKQLPKLMPLRRFDTQTNISVQTVDNVEKVCQTSGVQTRARAVIFDHPNGVSPIPTNLDYESDTHPQSPRRDSSNVDFYCSINFLTQLLASQSGRGAPATLFSKATRVGQFMRLNPPMFMGMEVEENPQEFIDQIEKIFRVIHATKVEGIDIGEAQLVPFYPPCRFCSQSHYGKCKKGWNKYFRYGQIGHLQRECRSLAASWANRAPIATPSTPAPKGSTLSYVTLYVAVPLSFNLESISVLFSFSTLVGDSVVVKRVYRGCVVSVSGRETLVDLIELDIVDFDVILGMD</sequence>
<evidence type="ECO:0000313" key="5">
    <source>
        <dbReference type="Proteomes" id="UP000224567"/>
    </source>
</evidence>
<feature type="repeat" description="ANK" evidence="3">
    <location>
        <begin position="496"/>
        <end position="528"/>
    </location>
</feature>
<dbReference type="PANTHER" id="PTHR24203">
    <property type="entry name" value="ANKYRIN REPEAT FAMILY PROTEIN"/>
    <property type="match status" value="1"/>
</dbReference>
<dbReference type="Pfam" id="PF08284">
    <property type="entry name" value="RVP_2"/>
    <property type="match status" value="1"/>
</dbReference>
<feature type="repeat" description="ANK" evidence="3">
    <location>
        <begin position="463"/>
        <end position="495"/>
    </location>
</feature>
<feature type="repeat" description="ANK" evidence="3">
    <location>
        <begin position="430"/>
        <end position="462"/>
    </location>
</feature>
<evidence type="ECO:0000256" key="3">
    <source>
        <dbReference type="PROSITE-ProRule" id="PRU00023"/>
    </source>
</evidence>
<dbReference type="InterPro" id="IPR002110">
    <property type="entry name" value="Ankyrin_rpt"/>
</dbReference>
<keyword evidence="5" id="KW-1185">Reference proteome</keyword>
<dbReference type="STRING" id="33114.A0A2G2XB05"/>
<dbReference type="PROSITE" id="PS50088">
    <property type="entry name" value="ANK_REPEAT"/>
    <property type="match status" value="3"/>
</dbReference>
<reference evidence="5" key="2">
    <citation type="journal article" date="2017" name="J. Anim. Genet.">
        <title>Multiple reference genome sequences of hot pepper reveal the massive evolution of plant disease resistance genes by retroduplication.</title>
        <authorList>
            <person name="Kim S."/>
            <person name="Park J."/>
            <person name="Yeom S.-I."/>
            <person name="Kim Y.-M."/>
            <person name="Seo E."/>
            <person name="Kim K.-T."/>
            <person name="Kim M.-S."/>
            <person name="Lee J.M."/>
            <person name="Cheong K."/>
            <person name="Shin H.-S."/>
            <person name="Kim S.-B."/>
            <person name="Han K."/>
            <person name="Lee J."/>
            <person name="Park M."/>
            <person name="Lee H.-A."/>
            <person name="Lee H.-Y."/>
            <person name="Lee Y."/>
            <person name="Oh S."/>
            <person name="Lee J.H."/>
            <person name="Choi E."/>
            <person name="Choi E."/>
            <person name="Lee S.E."/>
            <person name="Jeon J."/>
            <person name="Kim H."/>
            <person name="Choi G."/>
            <person name="Song H."/>
            <person name="Lee J."/>
            <person name="Lee S.-C."/>
            <person name="Kwon J.-K."/>
            <person name="Lee H.-Y."/>
            <person name="Koo N."/>
            <person name="Hong Y."/>
            <person name="Kim R.W."/>
            <person name="Kang W.-H."/>
            <person name="Huh J.H."/>
            <person name="Kang B.-C."/>
            <person name="Yang T.-J."/>
            <person name="Lee Y.-H."/>
            <person name="Bennetzen J.L."/>
            <person name="Choi D."/>
        </authorList>
    </citation>
    <scope>NUCLEOTIDE SEQUENCE [LARGE SCALE GENOMIC DNA]</scope>
    <source>
        <strain evidence="5">cv. PBC81</strain>
    </source>
</reference>
<dbReference type="SUPFAM" id="SSF48403">
    <property type="entry name" value="Ankyrin repeat"/>
    <property type="match status" value="1"/>
</dbReference>
<evidence type="ECO:0000313" key="4">
    <source>
        <dbReference type="EMBL" id="PHT54660.1"/>
    </source>
</evidence>
<proteinExistence type="predicted"/>
<accession>A0A2G2XB05</accession>
<comment type="caution">
    <text evidence="4">The sequence shown here is derived from an EMBL/GenBank/DDBJ whole genome shotgun (WGS) entry which is preliminary data.</text>
</comment>
<reference evidence="4 5" key="1">
    <citation type="journal article" date="2017" name="Genome Biol.">
        <title>New reference genome sequences of hot pepper reveal the massive evolution of plant disease-resistance genes by retroduplication.</title>
        <authorList>
            <person name="Kim S."/>
            <person name="Park J."/>
            <person name="Yeom S.I."/>
            <person name="Kim Y.M."/>
            <person name="Seo E."/>
            <person name="Kim K.T."/>
            <person name="Kim M.S."/>
            <person name="Lee J.M."/>
            <person name="Cheong K."/>
            <person name="Shin H.S."/>
            <person name="Kim S.B."/>
            <person name="Han K."/>
            <person name="Lee J."/>
            <person name="Park M."/>
            <person name="Lee H.A."/>
            <person name="Lee H.Y."/>
            <person name="Lee Y."/>
            <person name="Oh S."/>
            <person name="Lee J.H."/>
            <person name="Choi E."/>
            <person name="Choi E."/>
            <person name="Lee S.E."/>
            <person name="Jeon J."/>
            <person name="Kim H."/>
            <person name="Choi G."/>
            <person name="Song H."/>
            <person name="Lee J."/>
            <person name="Lee S.C."/>
            <person name="Kwon J.K."/>
            <person name="Lee H.Y."/>
            <person name="Koo N."/>
            <person name="Hong Y."/>
            <person name="Kim R.W."/>
            <person name="Kang W.H."/>
            <person name="Huh J.H."/>
            <person name="Kang B.C."/>
            <person name="Yang T.J."/>
            <person name="Lee Y.H."/>
            <person name="Bennetzen J.L."/>
            <person name="Choi D."/>
        </authorList>
    </citation>
    <scope>NUCLEOTIDE SEQUENCE [LARGE SCALE GENOMIC DNA]</scope>
    <source>
        <strain evidence="5">cv. PBC81</strain>
    </source>
</reference>
<dbReference type="EMBL" id="MLFT02000002">
    <property type="protein sequence ID" value="PHT54660.1"/>
    <property type="molecule type" value="Genomic_DNA"/>
</dbReference>
<gene>
    <name evidence="4" type="ORF">CQW23_03146</name>
</gene>
<dbReference type="AlphaFoldDB" id="A0A2G2XB05"/>
<dbReference type="FunFam" id="1.25.40.20:FF:000461">
    <property type="entry name" value="Ankyrin repeat domain-containing protein, chloroplastic"/>
    <property type="match status" value="1"/>
</dbReference>